<feature type="transmembrane region" description="Helical" evidence="6">
    <location>
        <begin position="87"/>
        <end position="107"/>
    </location>
</feature>
<evidence type="ECO:0000256" key="2">
    <source>
        <dbReference type="ARBA" id="ARBA00022692"/>
    </source>
</evidence>
<dbReference type="AlphaFoldDB" id="A0A166F928"/>
<evidence type="ECO:0000256" key="4">
    <source>
        <dbReference type="ARBA" id="ARBA00023136"/>
    </source>
</evidence>
<feature type="transmembrane region" description="Helical" evidence="6">
    <location>
        <begin position="560"/>
        <end position="579"/>
    </location>
</feature>
<dbReference type="OrthoDB" id="6770063at2759"/>
<feature type="transmembrane region" description="Helical" evidence="6">
    <location>
        <begin position="114"/>
        <end position="134"/>
    </location>
</feature>
<dbReference type="InterPro" id="IPR011701">
    <property type="entry name" value="MFS"/>
</dbReference>
<evidence type="ECO:0000313" key="8">
    <source>
        <dbReference type="EMBL" id="KZT40407.1"/>
    </source>
</evidence>
<dbReference type="Pfam" id="PF07690">
    <property type="entry name" value="MFS_1"/>
    <property type="match status" value="1"/>
</dbReference>
<evidence type="ECO:0000313" key="9">
    <source>
        <dbReference type="Proteomes" id="UP000076798"/>
    </source>
</evidence>
<sequence>MDDARPTPPVLSSQSEMSSNTQYKAVDNTPAGQQEISEERKTSWGYRLRLMGALAIPVFLETLDYTVVATAQPHIASAFNRLDLQSWIGTAYLLTSAVFLPIFASLSDIFGRHWAMQISLVFFMIGSALSTGAQNMPMMLAGRGIAGIGAAGLLTCVRIMLADSRSLSENTFQVSVLMLLYTVGYSVGPVIGGLLTSVSFRWVFAINLPAAALSMVLTFVLLRGHVKGPQPSSRQRQRQLLYPATSHSLQSYGEKFLCLDFIGATLFIGGGILLLLALTWGSTVAWDSARVIVTFIIGGLLIFACIGWELLLEHYDDPERTKAIPGSRSDGSGLGVFEAEPMLPIEVFKSIDVTICQLAAFTSGMVMLVAFYFVAIFFTIVEGKSATNAGVQLIYFAPGAGGGVFLSQFLIRLTRQPKHAIILGTFITTIALGLISRAIQINQHGQLNGFMAMAGAGVGLTFGPIGIHARFSLPLNRVAVVEALNLFFRTLGGTVGLAQCAAVLNSRVSSRLASLIASSDTSIDTSTLTSGSVASIQVINSLPPDVSNAIKDAFRDGTRWAFISLIPWSGVACIAVLFLRNIQTPEEPSAPEQEKQVIEVVEMAPQRTEDGQVIPESTRTRNVTLPPPPKKRIHGPISYIIYLVRKSLWEKEVERIKRENGLTDSQA</sequence>
<accession>A0A166F928</accession>
<feature type="transmembrane region" description="Helical" evidence="6">
    <location>
        <begin position="292"/>
        <end position="312"/>
    </location>
</feature>
<dbReference type="STRING" id="1314776.A0A166F928"/>
<name>A0A166F928_9AGAM</name>
<feature type="transmembrane region" description="Helical" evidence="6">
    <location>
        <begin position="202"/>
        <end position="222"/>
    </location>
</feature>
<dbReference type="Gene3D" id="1.20.1250.20">
    <property type="entry name" value="MFS general substrate transporter like domains"/>
    <property type="match status" value="1"/>
</dbReference>
<feature type="transmembrane region" description="Helical" evidence="6">
    <location>
        <begin position="393"/>
        <end position="413"/>
    </location>
</feature>
<feature type="compositionally biased region" description="Polar residues" evidence="5">
    <location>
        <begin position="10"/>
        <end position="23"/>
    </location>
</feature>
<dbReference type="PANTHER" id="PTHR23501">
    <property type="entry name" value="MAJOR FACILITATOR SUPERFAMILY"/>
    <property type="match status" value="1"/>
</dbReference>
<reference evidence="8 9" key="1">
    <citation type="journal article" date="2016" name="Mol. Biol. Evol.">
        <title>Comparative Genomics of Early-Diverging Mushroom-Forming Fungi Provides Insights into the Origins of Lignocellulose Decay Capabilities.</title>
        <authorList>
            <person name="Nagy L.G."/>
            <person name="Riley R."/>
            <person name="Tritt A."/>
            <person name="Adam C."/>
            <person name="Daum C."/>
            <person name="Floudas D."/>
            <person name="Sun H."/>
            <person name="Yadav J.S."/>
            <person name="Pangilinan J."/>
            <person name="Larsson K.H."/>
            <person name="Matsuura K."/>
            <person name="Barry K."/>
            <person name="Labutti K."/>
            <person name="Kuo R."/>
            <person name="Ohm R.A."/>
            <person name="Bhattacharya S.S."/>
            <person name="Shirouzu T."/>
            <person name="Yoshinaga Y."/>
            <person name="Martin F.M."/>
            <person name="Grigoriev I.V."/>
            <person name="Hibbett D.S."/>
        </authorList>
    </citation>
    <scope>NUCLEOTIDE SEQUENCE [LARGE SCALE GENOMIC DNA]</scope>
    <source>
        <strain evidence="8 9">HHB10207 ss-3</strain>
    </source>
</reference>
<feature type="transmembrane region" description="Helical" evidence="6">
    <location>
        <begin position="48"/>
        <end position="67"/>
    </location>
</feature>
<dbReference type="InterPro" id="IPR020846">
    <property type="entry name" value="MFS_dom"/>
</dbReference>
<evidence type="ECO:0000256" key="5">
    <source>
        <dbReference type="SAM" id="MobiDB-lite"/>
    </source>
</evidence>
<feature type="transmembrane region" description="Helical" evidence="6">
    <location>
        <begin position="420"/>
        <end position="441"/>
    </location>
</feature>
<proteinExistence type="predicted"/>
<protein>
    <submittedName>
        <fullName evidence="8">MFS general substrate transporter</fullName>
    </submittedName>
</protein>
<dbReference type="GO" id="GO:0005886">
    <property type="term" value="C:plasma membrane"/>
    <property type="evidence" value="ECO:0007669"/>
    <property type="project" value="TreeGrafter"/>
</dbReference>
<feature type="region of interest" description="Disordered" evidence="5">
    <location>
        <begin position="1"/>
        <end position="38"/>
    </location>
</feature>
<keyword evidence="2 6" id="KW-0812">Transmembrane</keyword>
<feature type="domain" description="Major facilitator superfamily (MFS) profile" evidence="7">
    <location>
        <begin position="50"/>
        <end position="584"/>
    </location>
</feature>
<comment type="subcellular location">
    <subcellularLocation>
        <location evidence="1">Membrane</location>
        <topology evidence="1">Multi-pass membrane protein</topology>
    </subcellularLocation>
</comment>
<feature type="transmembrane region" description="Helical" evidence="6">
    <location>
        <begin position="447"/>
        <end position="467"/>
    </location>
</feature>
<keyword evidence="3 6" id="KW-1133">Transmembrane helix</keyword>
<dbReference type="GO" id="GO:0022857">
    <property type="term" value="F:transmembrane transporter activity"/>
    <property type="evidence" value="ECO:0007669"/>
    <property type="project" value="InterPro"/>
</dbReference>
<dbReference type="EMBL" id="KV428033">
    <property type="protein sequence ID" value="KZT40407.1"/>
    <property type="molecule type" value="Genomic_DNA"/>
</dbReference>
<feature type="transmembrane region" description="Helical" evidence="6">
    <location>
        <begin position="256"/>
        <end position="280"/>
    </location>
</feature>
<evidence type="ECO:0000259" key="7">
    <source>
        <dbReference type="PROSITE" id="PS50850"/>
    </source>
</evidence>
<dbReference type="PANTHER" id="PTHR23501:SF39">
    <property type="entry name" value="MULTIDRUG TRANSPORTER, PUTATIVE (AFU_ORTHOLOGUE AFUA_1G05010)-RELATED"/>
    <property type="match status" value="1"/>
</dbReference>
<dbReference type="Proteomes" id="UP000076798">
    <property type="component" value="Unassembled WGS sequence"/>
</dbReference>
<evidence type="ECO:0000256" key="1">
    <source>
        <dbReference type="ARBA" id="ARBA00004141"/>
    </source>
</evidence>
<gene>
    <name evidence="8" type="ORF">SISSUDRAFT_1044314</name>
</gene>
<keyword evidence="9" id="KW-1185">Reference proteome</keyword>
<feature type="transmembrane region" description="Helical" evidence="6">
    <location>
        <begin position="140"/>
        <end position="162"/>
    </location>
</feature>
<feature type="transmembrane region" description="Helical" evidence="6">
    <location>
        <begin position="358"/>
        <end position="381"/>
    </location>
</feature>
<dbReference type="SUPFAM" id="SSF103473">
    <property type="entry name" value="MFS general substrate transporter"/>
    <property type="match status" value="2"/>
</dbReference>
<dbReference type="PROSITE" id="PS50850">
    <property type="entry name" value="MFS"/>
    <property type="match status" value="1"/>
</dbReference>
<evidence type="ECO:0000256" key="3">
    <source>
        <dbReference type="ARBA" id="ARBA00022989"/>
    </source>
</evidence>
<dbReference type="InterPro" id="IPR036259">
    <property type="entry name" value="MFS_trans_sf"/>
</dbReference>
<evidence type="ECO:0000256" key="6">
    <source>
        <dbReference type="SAM" id="Phobius"/>
    </source>
</evidence>
<feature type="transmembrane region" description="Helical" evidence="6">
    <location>
        <begin position="174"/>
        <end position="196"/>
    </location>
</feature>
<organism evidence="8 9">
    <name type="scientific">Sistotremastrum suecicum HHB10207 ss-3</name>
    <dbReference type="NCBI Taxonomy" id="1314776"/>
    <lineage>
        <taxon>Eukaryota</taxon>
        <taxon>Fungi</taxon>
        <taxon>Dikarya</taxon>
        <taxon>Basidiomycota</taxon>
        <taxon>Agaricomycotina</taxon>
        <taxon>Agaricomycetes</taxon>
        <taxon>Sistotremastrales</taxon>
        <taxon>Sistotremastraceae</taxon>
        <taxon>Sistotremastrum</taxon>
    </lineage>
</organism>
<keyword evidence="4 6" id="KW-0472">Membrane</keyword>